<reference evidence="1 2" key="1">
    <citation type="submission" date="2023-07" db="EMBL/GenBank/DDBJ databases">
        <title>Novel species of Thermanaerothrix with wide hydrolytic capabilities.</title>
        <authorList>
            <person name="Zayulina K.S."/>
            <person name="Podosokorskaya O.A."/>
            <person name="Elcheninov A.G."/>
        </authorList>
    </citation>
    <scope>NUCLEOTIDE SEQUENCE [LARGE SCALE GENOMIC DNA]</scope>
    <source>
        <strain evidence="1 2">4228-RoL</strain>
        <plasmid evidence="1">p4228-RoL</plasmid>
    </source>
</reference>
<proteinExistence type="predicted"/>
<organism evidence="1 2">
    <name type="scientific">Thermanaerothrix solaris</name>
    <dbReference type="NCBI Taxonomy" id="3058434"/>
    <lineage>
        <taxon>Bacteria</taxon>
        <taxon>Bacillati</taxon>
        <taxon>Chloroflexota</taxon>
        <taxon>Anaerolineae</taxon>
        <taxon>Anaerolineales</taxon>
        <taxon>Anaerolineaceae</taxon>
        <taxon>Thermanaerothrix</taxon>
    </lineage>
</organism>
<sequence length="45" mass="5321">MFDRFFSLILLFAFILFYVDRIKALILSIAVPLIHYMNIMVGLLK</sequence>
<evidence type="ECO:0000313" key="1">
    <source>
        <dbReference type="EMBL" id="MDT8899505.1"/>
    </source>
</evidence>
<dbReference type="Proteomes" id="UP001254165">
    <property type="component" value="Unassembled WGS sequence"/>
</dbReference>
<protein>
    <submittedName>
        <fullName evidence="1">Uncharacterized protein</fullName>
    </submittedName>
</protein>
<gene>
    <name evidence="1" type="ORF">QYE77_14670</name>
</gene>
<accession>A0ABU3NRP6</accession>
<name>A0ABU3NRP6_9CHLR</name>
<evidence type="ECO:0000313" key="2">
    <source>
        <dbReference type="Proteomes" id="UP001254165"/>
    </source>
</evidence>
<keyword evidence="1" id="KW-0614">Plasmid</keyword>
<dbReference type="EMBL" id="JAUHMF010000010">
    <property type="protein sequence ID" value="MDT8899505.1"/>
    <property type="molecule type" value="Genomic_DNA"/>
</dbReference>
<comment type="caution">
    <text evidence="1">The sequence shown here is derived from an EMBL/GenBank/DDBJ whole genome shotgun (WGS) entry which is preliminary data.</text>
</comment>
<keyword evidence="2" id="KW-1185">Reference proteome</keyword>
<dbReference type="RefSeq" id="WP_315626287.1">
    <property type="nucleotide sequence ID" value="NZ_JAUHMF010000010.1"/>
</dbReference>
<geneLocation type="plasmid" evidence="1">
    <name>p4228-RoL</name>
</geneLocation>